<evidence type="ECO:0000313" key="3">
    <source>
        <dbReference type="EMBL" id="KAJ7018103.1"/>
    </source>
</evidence>
<dbReference type="EMBL" id="JARJCM010000050">
    <property type="protein sequence ID" value="KAJ7035370.1"/>
    <property type="molecule type" value="Genomic_DNA"/>
</dbReference>
<name>A0AAD6RZ93_9AGAR</name>
<comment type="caution">
    <text evidence="3">The sequence shown here is derived from an EMBL/GenBank/DDBJ whole genome shotgun (WGS) entry which is preliminary data.</text>
</comment>
<organism evidence="3 5">
    <name type="scientific">Mycena alexandri</name>
    <dbReference type="NCBI Taxonomy" id="1745969"/>
    <lineage>
        <taxon>Eukaryota</taxon>
        <taxon>Fungi</taxon>
        <taxon>Dikarya</taxon>
        <taxon>Basidiomycota</taxon>
        <taxon>Agaricomycotina</taxon>
        <taxon>Agaricomycetes</taxon>
        <taxon>Agaricomycetidae</taxon>
        <taxon>Agaricales</taxon>
        <taxon>Marasmiineae</taxon>
        <taxon>Mycenaceae</taxon>
        <taxon>Mycena</taxon>
    </lineage>
</organism>
<evidence type="ECO:0000313" key="4">
    <source>
        <dbReference type="EMBL" id="KAJ7035370.1"/>
    </source>
</evidence>
<keyword evidence="5" id="KW-1185">Reference proteome</keyword>
<dbReference type="EMBL" id="JARJCM010000359">
    <property type="protein sequence ID" value="KAJ7018103.1"/>
    <property type="molecule type" value="Genomic_DNA"/>
</dbReference>
<evidence type="ECO:0000313" key="5">
    <source>
        <dbReference type="Proteomes" id="UP001218188"/>
    </source>
</evidence>
<dbReference type="AlphaFoldDB" id="A0AAD6RZ93"/>
<dbReference type="Pfam" id="PF10544">
    <property type="entry name" value="T5orf172"/>
    <property type="match status" value="1"/>
</dbReference>
<dbReference type="EMBL" id="JARJCM010000581">
    <property type="protein sequence ID" value="KAJ7016145.1"/>
    <property type="molecule type" value="Genomic_DNA"/>
</dbReference>
<feature type="domain" description="Bacteriophage T5 Orf172 DNA-binding" evidence="1">
    <location>
        <begin position="60"/>
        <end position="132"/>
    </location>
</feature>
<proteinExistence type="predicted"/>
<reference evidence="3" key="1">
    <citation type="submission" date="2023-03" db="EMBL/GenBank/DDBJ databases">
        <title>Massive genome expansion in bonnet fungi (Mycena s.s.) driven by repeated elements and novel gene families across ecological guilds.</title>
        <authorList>
            <consortium name="Lawrence Berkeley National Laboratory"/>
            <person name="Harder C.B."/>
            <person name="Miyauchi S."/>
            <person name="Viragh M."/>
            <person name="Kuo A."/>
            <person name="Thoen E."/>
            <person name="Andreopoulos B."/>
            <person name="Lu D."/>
            <person name="Skrede I."/>
            <person name="Drula E."/>
            <person name="Henrissat B."/>
            <person name="Morin E."/>
            <person name="Kohler A."/>
            <person name="Barry K."/>
            <person name="LaButti K."/>
            <person name="Morin E."/>
            <person name="Salamov A."/>
            <person name="Lipzen A."/>
            <person name="Mereny Z."/>
            <person name="Hegedus B."/>
            <person name="Baldrian P."/>
            <person name="Stursova M."/>
            <person name="Weitz H."/>
            <person name="Taylor A."/>
            <person name="Grigoriev I.V."/>
            <person name="Nagy L.G."/>
            <person name="Martin F."/>
            <person name="Kauserud H."/>
        </authorList>
    </citation>
    <scope>NUCLEOTIDE SEQUENCE</scope>
    <source>
        <strain evidence="3">CBHHK200</strain>
    </source>
</reference>
<gene>
    <name evidence="4" type="ORF">C8F04DRAFT_1182273</name>
    <name evidence="3" type="ORF">C8F04DRAFT_1278211</name>
    <name evidence="2" type="ORF">C8F04DRAFT_1282472</name>
</gene>
<accession>A0AAD6RZ93</accession>
<protein>
    <recommendedName>
        <fullName evidence="1">Bacteriophage T5 Orf172 DNA-binding domain-containing protein</fullName>
    </recommendedName>
</protein>
<evidence type="ECO:0000259" key="1">
    <source>
        <dbReference type="Pfam" id="PF10544"/>
    </source>
</evidence>
<sequence length="162" mass="18432">MSRSAPFIAARAANVDLRTLVDPYVRDGPGLVYSNLRVPTWAFNSWRAGTLSTGAFRRLLEIKVGHTDNFRRRRSQYNRCCRGRFTIIWIAHFWTRRRILLECLVHASIRLRGAVPKRVRCGCGVRHREYVSYLAAGGIAAVEQDIVSWKGLFGEAANKTVL</sequence>
<dbReference type="Proteomes" id="UP001218188">
    <property type="component" value="Unassembled WGS sequence"/>
</dbReference>
<dbReference type="InterPro" id="IPR018306">
    <property type="entry name" value="Phage_T5_Orf172_DNA-bd"/>
</dbReference>
<evidence type="ECO:0000313" key="2">
    <source>
        <dbReference type="EMBL" id="KAJ7016145.1"/>
    </source>
</evidence>